<feature type="chain" id="PRO_5031072460" evidence="2">
    <location>
        <begin position="41"/>
        <end position="270"/>
    </location>
</feature>
<feature type="domain" description="Ionotropic glutamate receptor C-terminal" evidence="4">
    <location>
        <begin position="45"/>
        <end position="270"/>
    </location>
</feature>
<feature type="signal peptide" evidence="2">
    <location>
        <begin position="1"/>
        <end position="40"/>
    </location>
</feature>
<name>A0A7W8P8J0_9BURK</name>
<evidence type="ECO:0000313" key="7">
    <source>
        <dbReference type="Proteomes" id="UP000592820"/>
    </source>
</evidence>
<comment type="caution">
    <text evidence="5">The sequence shown here is derived from an EMBL/GenBank/DDBJ whole genome shotgun (WGS) entry which is preliminary data.</text>
</comment>
<dbReference type="Proteomes" id="UP000592820">
    <property type="component" value="Unassembled WGS sequence"/>
</dbReference>
<dbReference type="SUPFAM" id="SSF53850">
    <property type="entry name" value="Periplasmic binding protein-like II"/>
    <property type="match status" value="1"/>
</dbReference>
<evidence type="ECO:0000259" key="4">
    <source>
        <dbReference type="SMART" id="SM00079"/>
    </source>
</evidence>
<proteinExistence type="predicted"/>
<dbReference type="Proteomes" id="UP000821598">
    <property type="component" value="Unassembled WGS sequence"/>
</dbReference>
<dbReference type="Pfam" id="PF00497">
    <property type="entry name" value="SBP_bac_3"/>
    <property type="match status" value="1"/>
</dbReference>
<evidence type="ECO:0000313" key="5">
    <source>
        <dbReference type="EMBL" id="MBB5405883.1"/>
    </source>
</evidence>
<dbReference type="AlphaFoldDB" id="A0A7W8P8J0"/>
<evidence type="ECO:0000259" key="3">
    <source>
        <dbReference type="SMART" id="SM00062"/>
    </source>
</evidence>
<gene>
    <name evidence="6" type="ORF">FSB64_07905</name>
    <name evidence="5" type="ORF">HDG41_007982</name>
</gene>
<evidence type="ECO:0000256" key="1">
    <source>
        <dbReference type="ARBA" id="ARBA00022729"/>
    </source>
</evidence>
<dbReference type="EMBL" id="VOMC01000006">
    <property type="protein sequence ID" value="NVI03708.1"/>
    <property type="molecule type" value="Genomic_DNA"/>
</dbReference>
<dbReference type="Gene3D" id="3.40.190.10">
    <property type="entry name" value="Periplasmic binding protein-like II"/>
    <property type="match status" value="2"/>
</dbReference>
<sequence>MLRFMFQPASAVRFNTVQRFAAGAGLAMTMMFGAAHAAHAAEGATLTAGSPPSSAPTTFMNVKTQKIEGLMPDVVKEIGKREGFSVSYDAVPFSALIQSVVSGKIDIIVAGMTPTPKRAEVVDFSQPVTAFGEGIIVKDSNKAVYRSVQDMKGMTVGAPTGTDYGDQLKKLGIFTEVKMYDSPADMTRDVALGRIVAGFNDYPILKAQEAAGAMAGTRVEDAYVPMEKFDIAIAVKKGNSALMAKINDALTKMKADGTLDTILKKWHLTS</sequence>
<dbReference type="CDD" id="cd13530">
    <property type="entry name" value="PBP2_peptides_like"/>
    <property type="match status" value="1"/>
</dbReference>
<dbReference type="GO" id="GO:0016020">
    <property type="term" value="C:membrane"/>
    <property type="evidence" value="ECO:0007669"/>
    <property type="project" value="InterPro"/>
</dbReference>
<keyword evidence="8" id="KW-1185">Reference proteome</keyword>
<dbReference type="PANTHER" id="PTHR35936">
    <property type="entry name" value="MEMBRANE-BOUND LYTIC MUREIN TRANSGLYCOSYLASE F"/>
    <property type="match status" value="1"/>
</dbReference>
<keyword evidence="1 2" id="KW-0732">Signal</keyword>
<accession>A0A7W8P8J0</accession>
<dbReference type="SMART" id="SM00062">
    <property type="entry name" value="PBPb"/>
    <property type="match status" value="1"/>
</dbReference>
<dbReference type="InterPro" id="IPR001320">
    <property type="entry name" value="Iontro_rcpt_C"/>
</dbReference>
<dbReference type="PANTHER" id="PTHR35936:SF17">
    <property type="entry name" value="ARGININE-BINDING EXTRACELLULAR PROTEIN ARTP"/>
    <property type="match status" value="1"/>
</dbReference>
<protein>
    <submittedName>
        <fullName evidence="6">Amino acid ABC transporter substrate-binding protein</fullName>
    </submittedName>
    <submittedName>
        <fullName evidence="5">Polar amino acid transport system substrate-binding protein</fullName>
    </submittedName>
</protein>
<organism evidence="5 7">
    <name type="scientific">Paraburkholderia youngii</name>
    <dbReference type="NCBI Taxonomy" id="2782701"/>
    <lineage>
        <taxon>Bacteria</taxon>
        <taxon>Pseudomonadati</taxon>
        <taxon>Pseudomonadota</taxon>
        <taxon>Betaproteobacteria</taxon>
        <taxon>Burkholderiales</taxon>
        <taxon>Burkholderiaceae</taxon>
        <taxon>Paraburkholderia</taxon>
    </lineage>
</organism>
<dbReference type="SMART" id="SM00079">
    <property type="entry name" value="PBPe"/>
    <property type="match status" value="1"/>
</dbReference>
<feature type="domain" description="Solute-binding protein family 3/N-terminal" evidence="3">
    <location>
        <begin position="45"/>
        <end position="270"/>
    </location>
</feature>
<dbReference type="RefSeq" id="WP_176366235.1">
    <property type="nucleotide sequence ID" value="NZ_JACHDE010000047.1"/>
</dbReference>
<reference evidence="6 8" key="1">
    <citation type="submission" date="2019-08" db="EMBL/GenBank/DDBJ databases">
        <title>Paraburkholderia simonii sp. nov. and P. youngii sp. nov. Brazilian and Mexican Mimosa-associated rhizobia.</title>
        <authorList>
            <person name="Mavima L."/>
            <person name="Beukes C.W."/>
            <person name="Palmer M."/>
            <person name="De Meyer S.E."/>
            <person name="James E.K."/>
            <person name="Maluk M."/>
            <person name="Avontuur J.R."/>
            <person name="Chan W.Y."/>
            <person name="Venter S.N."/>
            <person name="Steenkamp E.T."/>
        </authorList>
    </citation>
    <scope>NUCLEOTIDE SEQUENCE [LARGE SCALE GENOMIC DNA]</scope>
    <source>
        <strain evidence="6 8">JPY454</strain>
    </source>
</reference>
<evidence type="ECO:0000256" key="2">
    <source>
        <dbReference type="SAM" id="SignalP"/>
    </source>
</evidence>
<dbReference type="GO" id="GO:0015276">
    <property type="term" value="F:ligand-gated monoatomic ion channel activity"/>
    <property type="evidence" value="ECO:0007669"/>
    <property type="project" value="InterPro"/>
</dbReference>
<reference evidence="5 7" key="2">
    <citation type="submission" date="2020-08" db="EMBL/GenBank/DDBJ databases">
        <title>Genomic Encyclopedia of Type Strains, Phase IV (KMG-V): Genome sequencing to study the core and pangenomes of soil and plant-associated prokaryotes.</title>
        <authorList>
            <person name="Whitman W."/>
        </authorList>
    </citation>
    <scope>NUCLEOTIDE SEQUENCE [LARGE SCALE GENOMIC DNA]</scope>
    <source>
        <strain evidence="5 7">JPY162</strain>
    </source>
</reference>
<dbReference type="InterPro" id="IPR001638">
    <property type="entry name" value="Solute-binding_3/MltF_N"/>
</dbReference>
<dbReference type="EMBL" id="JACHDE010000047">
    <property type="protein sequence ID" value="MBB5405883.1"/>
    <property type="molecule type" value="Genomic_DNA"/>
</dbReference>
<evidence type="ECO:0000313" key="6">
    <source>
        <dbReference type="EMBL" id="NVI03708.1"/>
    </source>
</evidence>
<evidence type="ECO:0000313" key="8">
    <source>
        <dbReference type="Proteomes" id="UP000821598"/>
    </source>
</evidence>